<organism evidence="9 10">
    <name type="scientific">Brevibacterium sediminis</name>
    <dbReference type="NCBI Taxonomy" id="1857024"/>
    <lineage>
        <taxon>Bacteria</taxon>
        <taxon>Bacillati</taxon>
        <taxon>Actinomycetota</taxon>
        <taxon>Actinomycetes</taxon>
        <taxon>Micrococcales</taxon>
        <taxon>Brevibacteriaceae</taxon>
        <taxon>Brevibacterium</taxon>
    </lineage>
</organism>
<protein>
    <submittedName>
        <fullName evidence="9">Alcohol dehydrogenase</fullName>
    </submittedName>
</protein>
<dbReference type="PANTHER" id="PTHR43161">
    <property type="entry name" value="SORBITOL DEHYDROGENASE"/>
    <property type="match status" value="1"/>
</dbReference>
<dbReference type="InterPro" id="IPR002328">
    <property type="entry name" value="ADH_Zn_CS"/>
</dbReference>
<dbReference type="Gene3D" id="3.40.50.720">
    <property type="entry name" value="NAD(P)-binding Rossmann-like Domain"/>
    <property type="match status" value="1"/>
</dbReference>
<dbReference type="SUPFAM" id="SSF50129">
    <property type="entry name" value="GroES-like"/>
    <property type="match status" value="1"/>
</dbReference>
<keyword evidence="3 6" id="KW-0479">Metal-binding</keyword>
<evidence type="ECO:0000256" key="5">
    <source>
        <dbReference type="ARBA" id="ARBA00023002"/>
    </source>
</evidence>
<feature type="domain" description="Alcohol dehydrogenase-like C-terminal" evidence="7">
    <location>
        <begin position="224"/>
        <end position="337"/>
    </location>
</feature>
<evidence type="ECO:0000313" key="10">
    <source>
        <dbReference type="Proteomes" id="UP000314223"/>
    </source>
</evidence>
<proteinExistence type="inferred from homology"/>
<dbReference type="InterPro" id="IPR011032">
    <property type="entry name" value="GroES-like_sf"/>
</dbReference>
<gene>
    <name evidence="9" type="ORF">FHQ09_07580</name>
</gene>
<evidence type="ECO:0000256" key="2">
    <source>
        <dbReference type="ARBA" id="ARBA00008072"/>
    </source>
</evidence>
<dbReference type="GO" id="GO:0008270">
    <property type="term" value="F:zinc ion binding"/>
    <property type="evidence" value="ECO:0007669"/>
    <property type="project" value="InterPro"/>
</dbReference>
<comment type="similarity">
    <text evidence="2 6">Belongs to the zinc-containing alcohol dehydrogenase family.</text>
</comment>
<evidence type="ECO:0000259" key="8">
    <source>
        <dbReference type="Pfam" id="PF08240"/>
    </source>
</evidence>
<keyword evidence="5" id="KW-0560">Oxidoreductase</keyword>
<dbReference type="EMBL" id="VDMQ01000003">
    <property type="protein sequence ID" value="TNM56062.1"/>
    <property type="molecule type" value="Genomic_DNA"/>
</dbReference>
<evidence type="ECO:0000313" key="9">
    <source>
        <dbReference type="EMBL" id="TNM56062.1"/>
    </source>
</evidence>
<reference evidence="9 10" key="1">
    <citation type="submission" date="2019-06" db="EMBL/GenBank/DDBJ databases">
        <authorList>
            <person name="Mardanova A.M."/>
            <person name="Pudova D.S."/>
            <person name="Shagimardanova E.I."/>
            <person name="Gogoleva N.E."/>
            <person name="Lutfullin M.T."/>
            <person name="Hadieva G.F."/>
            <person name="Sharipova M.R."/>
        </authorList>
    </citation>
    <scope>NUCLEOTIDE SEQUENCE [LARGE SCALE GENOMIC DNA]</scope>
    <source>
        <strain evidence="9 10">MG-1</strain>
    </source>
</reference>
<name>A0A5C4X5F0_9MICO</name>
<evidence type="ECO:0000259" key="7">
    <source>
        <dbReference type="Pfam" id="PF00107"/>
    </source>
</evidence>
<sequence>MADRPPRRTLHCRIHSGRVRLMVRRPSFAAAMPTAEKRVEAKSVSSGSIRSVEITAPGRAEVLTRPRPQGRPADGHVRVRMLAVGICGTDLSLASGSRTPPELPWRLGHEGVGEITEVGSGAEGWAIGDRVALEPNITCGRCEYCLRGMTSACVSRLSAGVLTQPGFLAEVVDHPSGFCHRVPAGIPVERAVCAEPLAVAAAAIRRTELHGGEDVLIIGAGAQGLLAILVLVDLGYRPWVSEPDETRLRLAVELGARAFVPSAGPAPQVVIDAAGVSKGLAAVVDQLSPFAKVTIVGEDQDRLGASSFDIVQRQLSIRGSFIYEHPNDMATAVAMLNELPSEGIVGPGLSLNDLPEFFARRRASRPGVKQWVDLQA</sequence>
<dbReference type="Pfam" id="PF00107">
    <property type="entry name" value="ADH_zinc_N"/>
    <property type="match status" value="1"/>
</dbReference>
<dbReference type="InterPro" id="IPR013154">
    <property type="entry name" value="ADH-like_N"/>
</dbReference>
<evidence type="ECO:0000256" key="3">
    <source>
        <dbReference type="ARBA" id="ARBA00022723"/>
    </source>
</evidence>
<dbReference type="PROSITE" id="PS00059">
    <property type="entry name" value="ADH_ZINC"/>
    <property type="match status" value="1"/>
</dbReference>
<dbReference type="Gene3D" id="3.90.180.10">
    <property type="entry name" value="Medium-chain alcohol dehydrogenases, catalytic domain"/>
    <property type="match status" value="1"/>
</dbReference>
<accession>A0A5C4X5F0</accession>
<dbReference type="AlphaFoldDB" id="A0A5C4X5F0"/>
<dbReference type="InterPro" id="IPR036291">
    <property type="entry name" value="NAD(P)-bd_dom_sf"/>
</dbReference>
<dbReference type="Pfam" id="PF08240">
    <property type="entry name" value="ADH_N"/>
    <property type="match status" value="1"/>
</dbReference>
<evidence type="ECO:0000256" key="6">
    <source>
        <dbReference type="RuleBase" id="RU361277"/>
    </source>
</evidence>
<dbReference type="Proteomes" id="UP000314223">
    <property type="component" value="Unassembled WGS sequence"/>
</dbReference>
<evidence type="ECO:0000256" key="4">
    <source>
        <dbReference type="ARBA" id="ARBA00022833"/>
    </source>
</evidence>
<dbReference type="PANTHER" id="PTHR43161:SF23">
    <property type="entry name" value="(R,R)-BUTANEDIOL DEHYDROGENASE-RELATED"/>
    <property type="match status" value="1"/>
</dbReference>
<dbReference type="GO" id="GO:0016491">
    <property type="term" value="F:oxidoreductase activity"/>
    <property type="evidence" value="ECO:0007669"/>
    <property type="project" value="UniProtKB-KW"/>
</dbReference>
<keyword evidence="4 6" id="KW-0862">Zinc</keyword>
<comment type="cofactor">
    <cofactor evidence="1 6">
        <name>Zn(2+)</name>
        <dbReference type="ChEBI" id="CHEBI:29105"/>
    </cofactor>
</comment>
<comment type="caution">
    <text evidence="9">The sequence shown here is derived from an EMBL/GenBank/DDBJ whole genome shotgun (WGS) entry which is preliminary data.</text>
</comment>
<feature type="domain" description="Alcohol dehydrogenase-like N-terminal" evidence="8">
    <location>
        <begin position="74"/>
        <end position="183"/>
    </location>
</feature>
<dbReference type="SUPFAM" id="SSF51735">
    <property type="entry name" value="NAD(P)-binding Rossmann-fold domains"/>
    <property type="match status" value="1"/>
</dbReference>
<evidence type="ECO:0000256" key="1">
    <source>
        <dbReference type="ARBA" id="ARBA00001947"/>
    </source>
</evidence>
<dbReference type="InterPro" id="IPR013149">
    <property type="entry name" value="ADH-like_C"/>
</dbReference>